<gene>
    <name evidence="2" type="ORF">QFZ34_002172</name>
</gene>
<dbReference type="Proteomes" id="UP001237780">
    <property type="component" value="Unassembled WGS sequence"/>
</dbReference>
<protein>
    <recommendedName>
        <fullName evidence="4">Histidine kinase</fullName>
    </recommendedName>
</protein>
<keyword evidence="3" id="KW-1185">Reference proteome</keyword>
<comment type="caution">
    <text evidence="2">The sequence shown here is derived from an EMBL/GenBank/DDBJ whole genome shotgun (WGS) entry which is preliminary data.</text>
</comment>
<keyword evidence="1" id="KW-0472">Membrane</keyword>
<reference evidence="2 3" key="1">
    <citation type="submission" date="2023-07" db="EMBL/GenBank/DDBJ databases">
        <title>Comparative genomics of wheat-associated soil bacteria to identify genetic determinants of phenazine resistance.</title>
        <authorList>
            <person name="Mouncey N."/>
        </authorList>
    </citation>
    <scope>NUCLEOTIDE SEQUENCE [LARGE SCALE GENOMIC DNA]</scope>
    <source>
        <strain evidence="2 3">W4I11</strain>
    </source>
</reference>
<accession>A0ABU0S8C3</accession>
<evidence type="ECO:0000313" key="3">
    <source>
        <dbReference type="Proteomes" id="UP001237780"/>
    </source>
</evidence>
<sequence>MEPTNAACSIEKMPTLTRLIIVLAILAGLVYAGMVALVTFVHPTQTEMTIRVPSEKLNPKPQQPK</sequence>
<name>A0ABU0S8C3_9HYPH</name>
<evidence type="ECO:0008006" key="4">
    <source>
        <dbReference type="Google" id="ProtNLM"/>
    </source>
</evidence>
<proteinExistence type="predicted"/>
<organism evidence="2 3">
    <name type="scientific">Phyllobacterium ifriqiyense</name>
    <dbReference type="NCBI Taxonomy" id="314238"/>
    <lineage>
        <taxon>Bacteria</taxon>
        <taxon>Pseudomonadati</taxon>
        <taxon>Pseudomonadota</taxon>
        <taxon>Alphaproteobacteria</taxon>
        <taxon>Hyphomicrobiales</taxon>
        <taxon>Phyllobacteriaceae</taxon>
        <taxon>Phyllobacterium</taxon>
    </lineage>
</organism>
<evidence type="ECO:0000256" key="1">
    <source>
        <dbReference type="SAM" id="Phobius"/>
    </source>
</evidence>
<dbReference type="EMBL" id="JAUSZT010000003">
    <property type="protein sequence ID" value="MDQ0996990.1"/>
    <property type="molecule type" value="Genomic_DNA"/>
</dbReference>
<evidence type="ECO:0000313" key="2">
    <source>
        <dbReference type="EMBL" id="MDQ0996990.1"/>
    </source>
</evidence>
<feature type="transmembrane region" description="Helical" evidence="1">
    <location>
        <begin position="20"/>
        <end position="41"/>
    </location>
</feature>
<keyword evidence="1" id="KW-1133">Transmembrane helix</keyword>
<keyword evidence="1" id="KW-0812">Transmembrane</keyword>